<dbReference type="PANTHER" id="PTHR21090:SF5">
    <property type="entry name" value="PENTAFUNCTIONAL AROM POLYPEPTIDE"/>
    <property type="match status" value="1"/>
</dbReference>
<evidence type="ECO:0000256" key="8">
    <source>
        <dbReference type="ARBA" id="ARBA00044633"/>
    </source>
</evidence>
<sequence length="455" mass="48674">MSNIPSTQLFPSRTHPSDRIRLCGVQDQPGFGPLTAVPHPDKAISQRATIVAAAGHGVSRLSNLADCRDLLRNLDCLADLGVNIRPIGDDAVEIQGQGPEAVTSTSLTVDVDNSATTARLLTAMVAASDADVTITGNTALRRRPMAEVVGPLHALGADIVDIGPNGHLPIQVRGRPLPGGSARIDVHSAQPVSAALLAAALAQGPSVIHRRVAARDHTERLLRWVGVEVEETPLTLHVQPRAWGPLSLRIPGDPSGAAFLAAVHLASAHRERPLVLREVCINSRRTGFFRILRSMGAEVDFSAVDHDTPEELANITIRAADQLRGVHIDDPELVQSAIDELPMIAALATLANGETRIGQASELRGKDTDRIVTTVELLRQFGVQARPTMDGLHVRPTPIQAPAILQLPRDHRVIFAGIVLTVLTGGYGELHGLEAVATSYPNAINELRRWVVVEE</sequence>
<dbReference type="InterPro" id="IPR006264">
    <property type="entry name" value="EPSP_synthase"/>
</dbReference>
<reference evidence="10 11" key="1">
    <citation type="submission" date="2022-07" db="EMBL/GenBank/DDBJ databases">
        <title>Degradation activity of malathion, p-nitrophenol and potential low-temperature adaptation strategy of Rhodococcus sp. FXJ9.536.</title>
        <authorList>
            <person name="Huang J."/>
            <person name="Huang Y."/>
        </authorList>
    </citation>
    <scope>NUCLEOTIDE SEQUENCE [LARGE SCALE GENOMIC DNA]</scope>
    <source>
        <strain evidence="10 11">FXJ9.536</strain>
    </source>
</reference>
<organism evidence="10 11">
    <name type="scientific">Rhodococcus tibetensis</name>
    <dbReference type="NCBI Taxonomy" id="2965064"/>
    <lineage>
        <taxon>Bacteria</taxon>
        <taxon>Bacillati</taxon>
        <taxon>Actinomycetota</taxon>
        <taxon>Actinomycetes</taxon>
        <taxon>Mycobacteriales</taxon>
        <taxon>Nocardiaceae</taxon>
        <taxon>Rhodococcus</taxon>
    </lineage>
</organism>
<dbReference type="PIRSF" id="PIRSF000505">
    <property type="entry name" value="EPSPS"/>
    <property type="match status" value="1"/>
</dbReference>
<dbReference type="Gene3D" id="3.65.10.10">
    <property type="entry name" value="Enolpyruvate transferase domain"/>
    <property type="match status" value="2"/>
</dbReference>
<dbReference type="EC" id="2.5.1.19" evidence="3"/>
<name>A0ABT1QJ97_9NOCA</name>
<dbReference type="RefSeq" id="WP_255973918.1">
    <property type="nucleotide sequence ID" value="NZ_JANFQF010000028.1"/>
</dbReference>
<dbReference type="Pfam" id="PF00275">
    <property type="entry name" value="EPSP_synthase"/>
    <property type="match status" value="1"/>
</dbReference>
<comment type="similarity">
    <text evidence="2">Belongs to the EPSP synthase family.</text>
</comment>
<evidence type="ECO:0000259" key="9">
    <source>
        <dbReference type="Pfam" id="PF00275"/>
    </source>
</evidence>
<evidence type="ECO:0000256" key="1">
    <source>
        <dbReference type="ARBA" id="ARBA00004811"/>
    </source>
</evidence>
<evidence type="ECO:0000256" key="2">
    <source>
        <dbReference type="ARBA" id="ARBA00009948"/>
    </source>
</evidence>
<keyword evidence="5" id="KW-0808">Transferase</keyword>
<evidence type="ECO:0000256" key="5">
    <source>
        <dbReference type="ARBA" id="ARBA00022679"/>
    </source>
</evidence>
<evidence type="ECO:0000256" key="7">
    <source>
        <dbReference type="ARBA" id="ARBA00030046"/>
    </source>
</evidence>
<evidence type="ECO:0000256" key="4">
    <source>
        <dbReference type="ARBA" id="ARBA00022605"/>
    </source>
</evidence>
<dbReference type="PANTHER" id="PTHR21090">
    <property type="entry name" value="AROM/DEHYDROQUINATE SYNTHASE"/>
    <property type="match status" value="1"/>
</dbReference>
<comment type="caution">
    <text evidence="10">The sequence shown here is derived from an EMBL/GenBank/DDBJ whole genome shotgun (WGS) entry which is preliminary data.</text>
</comment>
<comment type="pathway">
    <text evidence="1">Metabolic intermediate biosynthesis; chorismate biosynthesis; chorismate from D-erythrose 4-phosphate and phosphoenolpyruvate: step 6/7.</text>
</comment>
<protein>
    <recommendedName>
        <fullName evidence="3">3-phosphoshikimate 1-carboxyvinyltransferase</fullName>
        <ecNumber evidence="3">2.5.1.19</ecNumber>
    </recommendedName>
    <alternativeName>
        <fullName evidence="7">5-enolpyruvylshikimate-3-phosphate synthase</fullName>
    </alternativeName>
</protein>
<evidence type="ECO:0000256" key="6">
    <source>
        <dbReference type="ARBA" id="ARBA00023141"/>
    </source>
</evidence>
<feature type="domain" description="Enolpyruvate transferase" evidence="9">
    <location>
        <begin position="40"/>
        <end position="446"/>
    </location>
</feature>
<dbReference type="SUPFAM" id="SSF55205">
    <property type="entry name" value="EPT/RTPC-like"/>
    <property type="match status" value="1"/>
</dbReference>
<comment type="catalytic activity">
    <reaction evidence="8">
        <text>3-phosphoshikimate + phosphoenolpyruvate = 5-O-(1-carboxyvinyl)-3-phosphoshikimate + phosphate</text>
        <dbReference type="Rhea" id="RHEA:21256"/>
        <dbReference type="ChEBI" id="CHEBI:43474"/>
        <dbReference type="ChEBI" id="CHEBI:57701"/>
        <dbReference type="ChEBI" id="CHEBI:58702"/>
        <dbReference type="ChEBI" id="CHEBI:145989"/>
        <dbReference type="EC" id="2.5.1.19"/>
    </reaction>
    <physiologicalReaction direction="left-to-right" evidence="8">
        <dbReference type="Rhea" id="RHEA:21257"/>
    </physiologicalReaction>
</comment>
<keyword evidence="11" id="KW-1185">Reference proteome</keyword>
<dbReference type="EMBL" id="JANFQF010000028">
    <property type="protein sequence ID" value="MCQ4122374.1"/>
    <property type="molecule type" value="Genomic_DNA"/>
</dbReference>
<dbReference type="Proteomes" id="UP001524501">
    <property type="component" value="Unassembled WGS sequence"/>
</dbReference>
<keyword evidence="6" id="KW-0057">Aromatic amino acid biosynthesis</keyword>
<evidence type="ECO:0000313" key="11">
    <source>
        <dbReference type="Proteomes" id="UP001524501"/>
    </source>
</evidence>
<accession>A0ABT1QJ97</accession>
<evidence type="ECO:0000313" key="10">
    <source>
        <dbReference type="EMBL" id="MCQ4122374.1"/>
    </source>
</evidence>
<dbReference type="InterPro" id="IPR036968">
    <property type="entry name" value="Enolpyruvate_Tfrase_sf"/>
</dbReference>
<proteinExistence type="inferred from homology"/>
<evidence type="ECO:0000256" key="3">
    <source>
        <dbReference type="ARBA" id="ARBA00012450"/>
    </source>
</evidence>
<dbReference type="InterPro" id="IPR001986">
    <property type="entry name" value="Enolpyruvate_Tfrase_dom"/>
</dbReference>
<dbReference type="InterPro" id="IPR013792">
    <property type="entry name" value="RNA3'P_cycl/enolpyr_Trfase_a/b"/>
</dbReference>
<gene>
    <name evidence="10" type="ORF">NOF53_25000</name>
</gene>
<keyword evidence="4" id="KW-0028">Amino-acid biosynthesis</keyword>